<feature type="chain" id="PRO_5047110597" evidence="1">
    <location>
        <begin position="20"/>
        <end position="323"/>
    </location>
</feature>
<keyword evidence="1" id="KW-0732">Signal</keyword>
<dbReference type="InterPro" id="IPR032286">
    <property type="entry name" value="DUF4837"/>
</dbReference>
<dbReference type="Pfam" id="PF16125">
    <property type="entry name" value="DUF4837"/>
    <property type="match status" value="1"/>
</dbReference>
<protein>
    <submittedName>
        <fullName evidence="2">DUF4837 family protein</fullName>
    </submittedName>
</protein>
<keyword evidence="3" id="KW-1185">Reference proteome</keyword>
<feature type="signal peptide" evidence="1">
    <location>
        <begin position="1"/>
        <end position="19"/>
    </location>
</feature>
<evidence type="ECO:0000313" key="2">
    <source>
        <dbReference type="EMBL" id="MFL9845855.1"/>
    </source>
</evidence>
<evidence type="ECO:0000313" key="3">
    <source>
        <dbReference type="Proteomes" id="UP001629156"/>
    </source>
</evidence>
<dbReference type="EMBL" id="JBELPZ010000023">
    <property type="protein sequence ID" value="MFL9845855.1"/>
    <property type="molecule type" value="Genomic_DNA"/>
</dbReference>
<evidence type="ECO:0000256" key="1">
    <source>
        <dbReference type="SAM" id="SignalP"/>
    </source>
</evidence>
<accession>A0ABW8Z2N3</accession>
<gene>
    <name evidence="2" type="ORF">ABS766_15650</name>
</gene>
<sequence length="323" mass="37009">MRNIAAILTILLLLFTACQGTKDDVAESTGNINEISIIVSDALWNGKVGDSLRKKFAAPVDGLSQEEPIFTLNQYNDQTFAGNLKKRRNIIVVEKTGNPEFLFQQNSYCSPQNIFFLKGKTADSLLVLIQMHSDEIIKRIKKTEISEYQSRNRINGLLDKKHYEKQYGITIDVPKTYTRAIQKNSFTWLKRDMPGGNTNIMLYTVSYNQVERDKDILNNIIAMRDSIGALYIHGQDENTFMVTEDSYAPYLFMTSFKDKRAFETRGNWDMENGTMGGPFINYAVKDDKNHRYVVIEGFIYSPSSPRRDLIMEIEAIIKSVIFI</sequence>
<dbReference type="RefSeq" id="WP_408086133.1">
    <property type="nucleotide sequence ID" value="NZ_JBELPZ010000023.1"/>
</dbReference>
<name>A0ABW8Z2N3_9FLAO</name>
<dbReference type="Proteomes" id="UP001629156">
    <property type="component" value="Unassembled WGS sequence"/>
</dbReference>
<comment type="caution">
    <text evidence="2">The sequence shown here is derived from an EMBL/GenBank/DDBJ whole genome shotgun (WGS) entry which is preliminary data.</text>
</comment>
<dbReference type="PROSITE" id="PS51257">
    <property type="entry name" value="PROKAR_LIPOPROTEIN"/>
    <property type="match status" value="1"/>
</dbReference>
<proteinExistence type="predicted"/>
<reference evidence="2 3" key="1">
    <citation type="submission" date="2024-06" db="EMBL/GenBank/DDBJ databases">
        <authorList>
            <person name="Kaempfer P."/>
            <person name="Viver T."/>
        </authorList>
    </citation>
    <scope>NUCLEOTIDE SEQUENCE [LARGE SCALE GENOMIC DNA]</scope>
    <source>
        <strain evidence="2 3">ST-119</strain>
    </source>
</reference>
<organism evidence="2 3">
    <name type="scientific">Flavobacterium rhizosphaerae</name>
    <dbReference type="NCBI Taxonomy" id="3163298"/>
    <lineage>
        <taxon>Bacteria</taxon>
        <taxon>Pseudomonadati</taxon>
        <taxon>Bacteroidota</taxon>
        <taxon>Flavobacteriia</taxon>
        <taxon>Flavobacteriales</taxon>
        <taxon>Flavobacteriaceae</taxon>
        <taxon>Flavobacterium</taxon>
    </lineage>
</organism>